<dbReference type="CDD" id="cd02440">
    <property type="entry name" value="AdoMet_MTases"/>
    <property type="match status" value="1"/>
</dbReference>
<comment type="caution">
    <text evidence="2">The sequence shown here is derived from an EMBL/GenBank/DDBJ whole genome shotgun (WGS) entry which is preliminary data.</text>
</comment>
<organism evidence="2 3">
    <name type="scientific">Haloactinomyces albus</name>
    <dbReference type="NCBI Taxonomy" id="1352928"/>
    <lineage>
        <taxon>Bacteria</taxon>
        <taxon>Bacillati</taxon>
        <taxon>Actinomycetota</taxon>
        <taxon>Actinomycetes</taxon>
        <taxon>Actinopolysporales</taxon>
        <taxon>Actinopolysporaceae</taxon>
        <taxon>Haloactinomyces</taxon>
    </lineage>
</organism>
<reference evidence="2" key="1">
    <citation type="submission" date="2023-07" db="EMBL/GenBank/DDBJ databases">
        <title>Sequencing the genomes of 1000 actinobacteria strains.</title>
        <authorList>
            <person name="Klenk H.-P."/>
        </authorList>
    </citation>
    <scope>NUCLEOTIDE SEQUENCE</scope>
    <source>
        <strain evidence="2">DSM 45977</strain>
    </source>
</reference>
<sequence length="257" mass="28308">MTTPQDPAPQDPIPQDPGPDGILDEFDATAGSYDRLVGANPGYHRHLTLSARRLRLPDEGRGLRLLDIGCGTGASTAALLRAAPRARIVAVDGSREMLAHARRKSWPDTVEFVHARMDRLTEVGVTGPFDGILAAYLVRNLPDAEAGLAALLALLRPGAGLAVHEYSVRGRIPARLVWNAVCWSIIIPAGRVATGRTDLHRYLWRSVLDFDSTAVLEQRMRAVGFTGVRRHRMTGWQRGIVHTFLGHRPLRTRGRTW</sequence>
<dbReference type="AlphaFoldDB" id="A0AAE4CLI7"/>
<evidence type="ECO:0000313" key="3">
    <source>
        <dbReference type="Proteomes" id="UP001180845"/>
    </source>
</evidence>
<dbReference type="Gene3D" id="3.40.50.150">
    <property type="entry name" value="Vaccinia Virus protein VP39"/>
    <property type="match status" value="1"/>
</dbReference>
<evidence type="ECO:0000256" key="1">
    <source>
        <dbReference type="SAM" id="MobiDB-lite"/>
    </source>
</evidence>
<keyword evidence="2" id="KW-0830">Ubiquinone</keyword>
<dbReference type="PANTHER" id="PTHR43861">
    <property type="entry name" value="TRANS-ACONITATE 2-METHYLTRANSFERASE-RELATED"/>
    <property type="match status" value="1"/>
</dbReference>
<evidence type="ECO:0000313" key="2">
    <source>
        <dbReference type="EMBL" id="MDR7299967.1"/>
    </source>
</evidence>
<name>A0AAE4CLI7_9ACTN</name>
<dbReference type="PANTHER" id="PTHR43861:SF1">
    <property type="entry name" value="TRANS-ACONITATE 2-METHYLTRANSFERASE"/>
    <property type="match status" value="1"/>
</dbReference>
<dbReference type="Pfam" id="PF01209">
    <property type="entry name" value="Ubie_methyltran"/>
    <property type="match status" value="1"/>
</dbReference>
<proteinExistence type="predicted"/>
<gene>
    <name evidence="2" type="ORF">JOF55_000148</name>
</gene>
<dbReference type="RefSeq" id="WP_310267929.1">
    <property type="nucleotide sequence ID" value="NZ_JAVDXW010000001.1"/>
</dbReference>
<protein>
    <submittedName>
        <fullName evidence="2">Ubiquinone/menaquinone biosynthesis C-methylase UbiE</fullName>
    </submittedName>
</protein>
<dbReference type="SUPFAM" id="SSF53335">
    <property type="entry name" value="S-adenosyl-L-methionine-dependent methyltransferases"/>
    <property type="match status" value="1"/>
</dbReference>
<dbReference type="InterPro" id="IPR029063">
    <property type="entry name" value="SAM-dependent_MTases_sf"/>
</dbReference>
<dbReference type="EMBL" id="JAVDXW010000001">
    <property type="protein sequence ID" value="MDR7299967.1"/>
    <property type="molecule type" value="Genomic_DNA"/>
</dbReference>
<feature type="compositionally biased region" description="Pro residues" evidence="1">
    <location>
        <begin position="1"/>
        <end position="17"/>
    </location>
</feature>
<dbReference type="Proteomes" id="UP001180845">
    <property type="component" value="Unassembled WGS sequence"/>
</dbReference>
<keyword evidence="3" id="KW-1185">Reference proteome</keyword>
<accession>A0AAE4CLI7</accession>
<feature type="region of interest" description="Disordered" evidence="1">
    <location>
        <begin position="1"/>
        <end position="21"/>
    </location>
</feature>